<sequence length="224" mass="26312">METKSLQELFSDLKSLEKQSIAVNKEHAGKPLDDFMSDKLEFEEDSKVIEQQATFRDIELRLKSLPKMQTNFDQLSNETVKSGAVTRVDDPVSILHSVKKDANSKKLTLTDQWFTLPKPELTKELKRDLLLLKHRAALDPKRHYKKDKWKVPERFAVGTIVEDKSEFFSSRLTNKQRKNTMLETLMTDEDTSRYFKRKYGEIQEKKTSGRKGHYKKVGERRRKF</sequence>
<feature type="compositionally biased region" description="Basic residues" evidence="3">
    <location>
        <begin position="208"/>
        <end position="224"/>
    </location>
</feature>
<dbReference type="Pfam" id="PF08698">
    <property type="entry name" value="Fcf2"/>
    <property type="match status" value="1"/>
</dbReference>
<dbReference type="PANTHER" id="PTHR21686:SF12">
    <property type="entry name" value="DEOXYNUCLEOTIDYLTRANSFERASE TERMINAL-INTERACTING PROTEIN 2"/>
    <property type="match status" value="1"/>
</dbReference>
<dbReference type="Proteomes" id="UP000191024">
    <property type="component" value="Chromosome G"/>
</dbReference>
<evidence type="ECO:0000313" key="6">
    <source>
        <dbReference type="Proteomes" id="UP000191024"/>
    </source>
</evidence>
<dbReference type="OrthoDB" id="427886at2759"/>
<accession>A0A1G4K9Y5</accession>
<keyword evidence="2" id="KW-0539">Nucleus</keyword>
<dbReference type="InterPro" id="IPR014810">
    <property type="entry name" value="Fcf2_C"/>
</dbReference>
<dbReference type="GO" id="GO:0003723">
    <property type="term" value="F:RNA binding"/>
    <property type="evidence" value="ECO:0007669"/>
    <property type="project" value="TreeGrafter"/>
</dbReference>
<evidence type="ECO:0000256" key="3">
    <source>
        <dbReference type="SAM" id="MobiDB-lite"/>
    </source>
</evidence>
<evidence type="ECO:0000256" key="1">
    <source>
        <dbReference type="ARBA" id="ARBA00004604"/>
    </source>
</evidence>
<feature type="region of interest" description="Disordered" evidence="3">
    <location>
        <begin position="205"/>
        <end position="224"/>
    </location>
</feature>
<dbReference type="PANTHER" id="PTHR21686">
    <property type="entry name" value="DEOXYNUCLEOTIDYLTRANSFERASE TERMINAL-INTERACTING PROTEIN 2"/>
    <property type="match status" value="1"/>
</dbReference>
<feature type="domain" description="Fcf2 pre-rRNA processing C-terminal" evidence="4">
    <location>
        <begin position="107"/>
        <end position="198"/>
    </location>
</feature>
<keyword evidence="6" id="KW-1185">Reference proteome</keyword>
<dbReference type="InterPro" id="IPR039883">
    <property type="entry name" value="Fcf2/DNTTIP2"/>
</dbReference>
<dbReference type="GO" id="GO:0005730">
    <property type="term" value="C:nucleolus"/>
    <property type="evidence" value="ECO:0007669"/>
    <property type="project" value="UniProtKB-SubCell"/>
</dbReference>
<protein>
    <submittedName>
        <fullName evidence="5">LAMI_0G08570g1_1</fullName>
    </submittedName>
</protein>
<comment type="subcellular location">
    <subcellularLocation>
        <location evidence="1">Nucleus</location>
        <location evidence="1">Nucleolus</location>
    </subcellularLocation>
</comment>
<name>A0A1G4K9Y5_9SACH</name>
<reference evidence="5 6" key="1">
    <citation type="submission" date="2016-03" db="EMBL/GenBank/DDBJ databases">
        <authorList>
            <person name="Devillers H."/>
        </authorList>
    </citation>
    <scope>NUCLEOTIDE SEQUENCE [LARGE SCALE GENOMIC DNA]</scope>
    <source>
        <strain evidence="5">CBS 11717</strain>
    </source>
</reference>
<evidence type="ECO:0000259" key="4">
    <source>
        <dbReference type="Pfam" id="PF08698"/>
    </source>
</evidence>
<proteinExistence type="predicted"/>
<organism evidence="5 6">
    <name type="scientific">Lachancea mirantina</name>
    <dbReference type="NCBI Taxonomy" id="1230905"/>
    <lineage>
        <taxon>Eukaryota</taxon>
        <taxon>Fungi</taxon>
        <taxon>Dikarya</taxon>
        <taxon>Ascomycota</taxon>
        <taxon>Saccharomycotina</taxon>
        <taxon>Saccharomycetes</taxon>
        <taxon>Saccharomycetales</taxon>
        <taxon>Saccharomycetaceae</taxon>
        <taxon>Lachancea</taxon>
    </lineage>
</organism>
<dbReference type="GO" id="GO:0006396">
    <property type="term" value="P:RNA processing"/>
    <property type="evidence" value="ECO:0007669"/>
    <property type="project" value="TreeGrafter"/>
</dbReference>
<gene>
    <name evidence="5" type="ORF">LAMI_0G08570G</name>
</gene>
<dbReference type="AlphaFoldDB" id="A0A1G4K9Y5"/>
<dbReference type="EMBL" id="LT598469">
    <property type="protein sequence ID" value="SCV00983.1"/>
    <property type="molecule type" value="Genomic_DNA"/>
</dbReference>
<evidence type="ECO:0000313" key="5">
    <source>
        <dbReference type="EMBL" id="SCV00983.1"/>
    </source>
</evidence>
<dbReference type="STRING" id="1230905.A0A1G4K9Y5"/>
<evidence type="ECO:0000256" key="2">
    <source>
        <dbReference type="ARBA" id="ARBA00023242"/>
    </source>
</evidence>